<name>A0A2N1PIQ4_9BACT</name>
<sequence>MIKVDSLAKSFGTIRAVDGISFSVERGEILGFLGPNGAGKSTTMKMITTFLPPTAGTVSVGGFDILEDPIKVRSSLGFLPESAPSYRDMKVYDFLDFAAEVRGFDGKERAARVVETIEQCNLTDVAYQLIDTLSKGYRQRVGFAQALIHNPDYLILDEPTDGLDPNQKQEVRSLIKRMGREKCIILSTHILEEMEAVCSRAIVIANGRIVADDTPDGLKSHSVLHNAVTLELNDIDPWAIMGELRNIQGVGRVENVRDDSLGAAGASTADSDIADGGVEKGENGEQGGSGGKSKVDGKGARGSVRVRLFPEQGKSIAHETARFIHEKGWNVEGFRVESGDMNEVFRKLTAGGAA</sequence>
<dbReference type="InterPro" id="IPR027417">
    <property type="entry name" value="P-loop_NTPase"/>
</dbReference>
<comment type="caution">
    <text evidence="7">The sequence shown here is derived from an EMBL/GenBank/DDBJ whole genome shotgun (WGS) entry which is preliminary data.</text>
</comment>
<evidence type="ECO:0000256" key="3">
    <source>
        <dbReference type="ARBA" id="ARBA00022741"/>
    </source>
</evidence>
<evidence type="ECO:0000313" key="7">
    <source>
        <dbReference type="EMBL" id="PKK88214.1"/>
    </source>
</evidence>
<evidence type="ECO:0000256" key="4">
    <source>
        <dbReference type="ARBA" id="ARBA00022840"/>
    </source>
</evidence>
<keyword evidence="4 7" id="KW-0067">ATP-binding</keyword>
<evidence type="ECO:0000256" key="5">
    <source>
        <dbReference type="SAM" id="MobiDB-lite"/>
    </source>
</evidence>
<organism evidence="7 8">
    <name type="scientific">Candidatus Wallbacteria bacterium HGW-Wallbacteria-1</name>
    <dbReference type="NCBI Taxonomy" id="2013854"/>
    <lineage>
        <taxon>Bacteria</taxon>
        <taxon>Candidatus Walliibacteriota</taxon>
    </lineage>
</organism>
<dbReference type="EMBL" id="PGXC01000058">
    <property type="protein sequence ID" value="PKK88214.1"/>
    <property type="molecule type" value="Genomic_DNA"/>
</dbReference>
<dbReference type="InterPro" id="IPR003593">
    <property type="entry name" value="AAA+_ATPase"/>
</dbReference>
<gene>
    <name evidence="7" type="ORF">CVV64_19860</name>
</gene>
<dbReference type="GO" id="GO:0016887">
    <property type="term" value="F:ATP hydrolysis activity"/>
    <property type="evidence" value="ECO:0007669"/>
    <property type="project" value="InterPro"/>
</dbReference>
<proteinExistence type="inferred from homology"/>
<dbReference type="SMART" id="SM00382">
    <property type="entry name" value="AAA"/>
    <property type="match status" value="1"/>
</dbReference>
<evidence type="ECO:0000256" key="1">
    <source>
        <dbReference type="ARBA" id="ARBA00005417"/>
    </source>
</evidence>
<feature type="region of interest" description="Disordered" evidence="5">
    <location>
        <begin position="262"/>
        <end position="303"/>
    </location>
</feature>
<dbReference type="PANTHER" id="PTHR42711">
    <property type="entry name" value="ABC TRANSPORTER ATP-BINDING PROTEIN"/>
    <property type="match status" value="1"/>
</dbReference>
<accession>A0A2N1PIQ4</accession>
<dbReference type="SUPFAM" id="SSF52540">
    <property type="entry name" value="P-loop containing nucleoside triphosphate hydrolases"/>
    <property type="match status" value="1"/>
</dbReference>
<evidence type="ECO:0000256" key="2">
    <source>
        <dbReference type="ARBA" id="ARBA00022448"/>
    </source>
</evidence>
<protein>
    <submittedName>
        <fullName evidence="7">ABC transporter ATP-binding protein</fullName>
    </submittedName>
</protein>
<feature type="domain" description="ABC transporter" evidence="6">
    <location>
        <begin position="2"/>
        <end position="231"/>
    </location>
</feature>
<dbReference type="GO" id="GO:0005524">
    <property type="term" value="F:ATP binding"/>
    <property type="evidence" value="ECO:0007669"/>
    <property type="project" value="UniProtKB-KW"/>
</dbReference>
<dbReference type="PANTHER" id="PTHR42711:SF5">
    <property type="entry name" value="ABC TRANSPORTER ATP-BINDING PROTEIN NATA"/>
    <property type="match status" value="1"/>
</dbReference>
<keyword evidence="3" id="KW-0547">Nucleotide-binding</keyword>
<evidence type="ECO:0000259" key="6">
    <source>
        <dbReference type="PROSITE" id="PS50893"/>
    </source>
</evidence>
<dbReference type="Pfam" id="PF00005">
    <property type="entry name" value="ABC_tran"/>
    <property type="match status" value="1"/>
</dbReference>
<keyword evidence="2" id="KW-0813">Transport</keyword>
<dbReference type="Gene3D" id="3.40.50.300">
    <property type="entry name" value="P-loop containing nucleotide triphosphate hydrolases"/>
    <property type="match status" value="1"/>
</dbReference>
<dbReference type="AlphaFoldDB" id="A0A2N1PIQ4"/>
<dbReference type="CDD" id="cd03230">
    <property type="entry name" value="ABC_DR_subfamily_A"/>
    <property type="match status" value="1"/>
</dbReference>
<evidence type="ECO:0000313" key="8">
    <source>
        <dbReference type="Proteomes" id="UP000233256"/>
    </source>
</evidence>
<dbReference type="PROSITE" id="PS50893">
    <property type="entry name" value="ABC_TRANSPORTER_2"/>
    <property type="match status" value="1"/>
</dbReference>
<dbReference type="InterPro" id="IPR003439">
    <property type="entry name" value="ABC_transporter-like_ATP-bd"/>
</dbReference>
<dbReference type="Proteomes" id="UP000233256">
    <property type="component" value="Unassembled WGS sequence"/>
</dbReference>
<dbReference type="InterPro" id="IPR050763">
    <property type="entry name" value="ABC_transporter_ATP-binding"/>
</dbReference>
<comment type="similarity">
    <text evidence="1">Belongs to the ABC transporter superfamily.</text>
</comment>
<reference evidence="7 8" key="1">
    <citation type="journal article" date="2017" name="ISME J.">
        <title>Potential for microbial H2 and metal transformations associated with novel bacteria and archaea in deep terrestrial subsurface sediments.</title>
        <authorList>
            <person name="Hernsdorf A.W."/>
            <person name="Amano Y."/>
            <person name="Miyakawa K."/>
            <person name="Ise K."/>
            <person name="Suzuki Y."/>
            <person name="Anantharaman K."/>
            <person name="Probst A."/>
            <person name="Burstein D."/>
            <person name="Thomas B.C."/>
            <person name="Banfield J.F."/>
        </authorList>
    </citation>
    <scope>NUCLEOTIDE SEQUENCE [LARGE SCALE GENOMIC DNA]</scope>
    <source>
        <strain evidence="7">HGW-Wallbacteria-1</strain>
    </source>
</reference>